<feature type="region of interest" description="Disordered" evidence="4">
    <location>
        <begin position="144"/>
        <end position="206"/>
    </location>
</feature>
<evidence type="ECO:0000259" key="5">
    <source>
        <dbReference type="PROSITE" id="PS01031"/>
    </source>
</evidence>
<dbReference type="Gene3D" id="2.60.40.790">
    <property type="match status" value="1"/>
</dbReference>
<proteinExistence type="inferred from homology"/>
<protein>
    <recommendedName>
        <fullName evidence="5">SHSP domain-containing protein</fullName>
    </recommendedName>
</protein>
<keyword evidence="7" id="KW-1185">Reference proteome</keyword>
<name>A0A8X6XPJ0_9ARAC</name>
<dbReference type="EMBL" id="BMAV01010902">
    <property type="protein sequence ID" value="GFY56335.1"/>
    <property type="molecule type" value="Genomic_DNA"/>
</dbReference>
<dbReference type="CDD" id="cd06526">
    <property type="entry name" value="metazoan_ACD"/>
    <property type="match status" value="1"/>
</dbReference>
<keyword evidence="1" id="KW-0346">Stress response</keyword>
<dbReference type="AlphaFoldDB" id="A0A8X6XPJ0"/>
<evidence type="ECO:0000256" key="2">
    <source>
        <dbReference type="PROSITE-ProRule" id="PRU00285"/>
    </source>
</evidence>
<dbReference type="OrthoDB" id="1431247at2759"/>
<comment type="similarity">
    <text evidence="2 3">Belongs to the small heat shock protein (HSP20) family.</text>
</comment>
<dbReference type="GO" id="GO:0042026">
    <property type="term" value="P:protein refolding"/>
    <property type="evidence" value="ECO:0007669"/>
    <property type="project" value="TreeGrafter"/>
</dbReference>
<feature type="domain" description="SHSP" evidence="5">
    <location>
        <begin position="74"/>
        <end position="184"/>
    </location>
</feature>
<dbReference type="PRINTS" id="PR00299">
    <property type="entry name" value="ACRYSTALLIN"/>
</dbReference>
<sequence length="206" mass="23480">MALAALFDELPVSSLDANRRRRNRPLMLNFLDFLENQMDQRVGHVFRRLPAVLLELDDEHETSDNGRKRKRKSDALSLYEPKTKCQVTTNGDKFQVQLDTSNYQPDEITVKVINDKLAITAKHETKSDDVYEYHEMARSFDLPESVDPQTVTSRLSSNGQLTVEAPMKPQKDSVTERVVPVKMTEDPQPADKAENKDTQTSNSDSK</sequence>
<evidence type="ECO:0000313" key="6">
    <source>
        <dbReference type="EMBL" id="GFY56335.1"/>
    </source>
</evidence>
<dbReference type="InterPro" id="IPR008978">
    <property type="entry name" value="HSP20-like_chaperone"/>
</dbReference>
<evidence type="ECO:0000313" key="7">
    <source>
        <dbReference type="Proteomes" id="UP000886998"/>
    </source>
</evidence>
<dbReference type="PANTHER" id="PTHR45640:SF2">
    <property type="entry name" value="HEAT SHOCK PROTEIN BETA-11-RELATED"/>
    <property type="match status" value="1"/>
</dbReference>
<reference evidence="6" key="1">
    <citation type="submission" date="2020-08" db="EMBL/GenBank/DDBJ databases">
        <title>Multicomponent nature underlies the extraordinary mechanical properties of spider dragline silk.</title>
        <authorList>
            <person name="Kono N."/>
            <person name="Nakamura H."/>
            <person name="Mori M."/>
            <person name="Yoshida Y."/>
            <person name="Ohtoshi R."/>
            <person name="Malay A.D."/>
            <person name="Moran D.A.P."/>
            <person name="Tomita M."/>
            <person name="Numata K."/>
            <person name="Arakawa K."/>
        </authorList>
    </citation>
    <scope>NUCLEOTIDE SEQUENCE</scope>
</reference>
<gene>
    <name evidence="6" type="ORF">TNIN_346011</name>
</gene>
<dbReference type="GO" id="GO:0005634">
    <property type="term" value="C:nucleus"/>
    <property type="evidence" value="ECO:0007669"/>
    <property type="project" value="TreeGrafter"/>
</dbReference>
<dbReference type="PROSITE" id="PS01031">
    <property type="entry name" value="SHSP"/>
    <property type="match status" value="1"/>
</dbReference>
<dbReference type="Proteomes" id="UP000886998">
    <property type="component" value="Unassembled WGS sequence"/>
</dbReference>
<evidence type="ECO:0000256" key="4">
    <source>
        <dbReference type="SAM" id="MobiDB-lite"/>
    </source>
</evidence>
<feature type="compositionally biased region" description="Basic and acidic residues" evidence="4">
    <location>
        <begin position="183"/>
        <end position="197"/>
    </location>
</feature>
<dbReference type="GO" id="GO:0005737">
    <property type="term" value="C:cytoplasm"/>
    <property type="evidence" value="ECO:0007669"/>
    <property type="project" value="TreeGrafter"/>
</dbReference>
<dbReference type="GO" id="GO:0051082">
    <property type="term" value="F:unfolded protein binding"/>
    <property type="evidence" value="ECO:0007669"/>
    <property type="project" value="TreeGrafter"/>
</dbReference>
<dbReference type="PANTHER" id="PTHR45640">
    <property type="entry name" value="HEAT SHOCK PROTEIN HSP-12.2-RELATED"/>
    <property type="match status" value="1"/>
</dbReference>
<evidence type="ECO:0000256" key="3">
    <source>
        <dbReference type="RuleBase" id="RU003616"/>
    </source>
</evidence>
<evidence type="ECO:0000256" key="1">
    <source>
        <dbReference type="ARBA" id="ARBA00023016"/>
    </source>
</evidence>
<dbReference type="SUPFAM" id="SSF49764">
    <property type="entry name" value="HSP20-like chaperones"/>
    <property type="match status" value="1"/>
</dbReference>
<feature type="compositionally biased region" description="Polar residues" evidence="4">
    <location>
        <begin position="147"/>
        <end position="161"/>
    </location>
</feature>
<dbReference type="InterPro" id="IPR001436">
    <property type="entry name" value="Alpha-crystallin/sHSP_animal"/>
</dbReference>
<dbReference type="Pfam" id="PF00011">
    <property type="entry name" value="HSP20"/>
    <property type="match status" value="1"/>
</dbReference>
<comment type="caution">
    <text evidence="6">The sequence shown here is derived from an EMBL/GenBank/DDBJ whole genome shotgun (WGS) entry which is preliminary data.</text>
</comment>
<accession>A0A8X6XPJ0</accession>
<dbReference type="GO" id="GO:0009408">
    <property type="term" value="P:response to heat"/>
    <property type="evidence" value="ECO:0007669"/>
    <property type="project" value="TreeGrafter"/>
</dbReference>
<dbReference type="InterPro" id="IPR002068">
    <property type="entry name" value="A-crystallin/Hsp20_dom"/>
</dbReference>
<organism evidence="6 7">
    <name type="scientific">Trichonephila inaurata madagascariensis</name>
    <dbReference type="NCBI Taxonomy" id="2747483"/>
    <lineage>
        <taxon>Eukaryota</taxon>
        <taxon>Metazoa</taxon>
        <taxon>Ecdysozoa</taxon>
        <taxon>Arthropoda</taxon>
        <taxon>Chelicerata</taxon>
        <taxon>Arachnida</taxon>
        <taxon>Araneae</taxon>
        <taxon>Araneomorphae</taxon>
        <taxon>Entelegynae</taxon>
        <taxon>Araneoidea</taxon>
        <taxon>Nephilidae</taxon>
        <taxon>Trichonephila</taxon>
        <taxon>Trichonephila inaurata</taxon>
    </lineage>
</organism>